<comment type="caution">
    <text evidence="5">The sequence shown here is derived from an EMBL/GenBank/DDBJ whole genome shotgun (WGS) entry which is preliminary data.</text>
</comment>
<dbReference type="Pfam" id="PF00990">
    <property type="entry name" value="GGDEF"/>
    <property type="match status" value="1"/>
</dbReference>
<evidence type="ECO:0000256" key="1">
    <source>
        <dbReference type="PROSITE-ProRule" id="PRU00169"/>
    </source>
</evidence>
<dbReference type="SUPFAM" id="SSF141868">
    <property type="entry name" value="EAL domain-like"/>
    <property type="match status" value="1"/>
</dbReference>
<dbReference type="SUPFAM" id="SSF52172">
    <property type="entry name" value="CheY-like"/>
    <property type="match status" value="1"/>
</dbReference>
<dbReference type="NCBIfam" id="TIGR00254">
    <property type="entry name" value="GGDEF"/>
    <property type="match status" value="1"/>
</dbReference>
<accession>A0A9D7LUD7</accession>
<dbReference type="InterPro" id="IPR001633">
    <property type="entry name" value="EAL_dom"/>
</dbReference>
<dbReference type="GO" id="GO:0000160">
    <property type="term" value="P:phosphorelay signal transduction system"/>
    <property type="evidence" value="ECO:0007669"/>
    <property type="project" value="InterPro"/>
</dbReference>
<gene>
    <name evidence="5" type="ORF">IPN75_08870</name>
</gene>
<evidence type="ECO:0000313" key="5">
    <source>
        <dbReference type="EMBL" id="MBK8890502.1"/>
    </source>
</evidence>
<dbReference type="InterPro" id="IPR000160">
    <property type="entry name" value="GGDEF_dom"/>
</dbReference>
<dbReference type="InterPro" id="IPR001789">
    <property type="entry name" value="Sig_transdc_resp-reg_receiver"/>
</dbReference>
<dbReference type="InterPro" id="IPR021800">
    <property type="entry name" value="DUF3369"/>
</dbReference>
<proteinExistence type="predicted"/>
<dbReference type="InterPro" id="IPR050706">
    <property type="entry name" value="Cyclic-di-GMP_PDE-like"/>
</dbReference>
<dbReference type="PANTHER" id="PTHR33121:SF71">
    <property type="entry name" value="OXYGEN SENSOR PROTEIN DOSP"/>
    <property type="match status" value="1"/>
</dbReference>
<dbReference type="SMART" id="SM00052">
    <property type="entry name" value="EAL"/>
    <property type="match status" value="1"/>
</dbReference>
<evidence type="ECO:0000259" key="2">
    <source>
        <dbReference type="PROSITE" id="PS50110"/>
    </source>
</evidence>
<evidence type="ECO:0000313" key="6">
    <source>
        <dbReference type="Proteomes" id="UP000808146"/>
    </source>
</evidence>
<organism evidence="5 6">
    <name type="scientific">Candidatus Dechloromonas phosphorivorans</name>
    <dbReference type="NCBI Taxonomy" id="2899244"/>
    <lineage>
        <taxon>Bacteria</taxon>
        <taxon>Pseudomonadati</taxon>
        <taxon>Pseudomonadota</taxon>
        <taxon>Betaproteobacteria</taxon>
        <taxon>Rhodocyclales</taxon>
        <taxon>Azonexaceae</taxon>
        <taxon>Dechloromonas</taxon>
    </lineage>
</organism>
<dbReference type="PROSITE" id="PS50883">
    <property type="entry name" value="EAL"/>
    <property type="match status" value="1"/>
</dbReference>
<evidence type="ECO:0000259" key="4">
    <source>
        <dbReference type="PROSITE" id="PS50887"/>
    </source>
</evidence>
<dbReference type="Gene3D" id="3.40.50.2300">
    <property type="match status" value="1"/>
</dbReference>
<dbReference type="SMART" id="SM00448">
    <property type="entry name" value="REC"/>
    <property type="match status" value="1"/>
</dbReference>
<dbReference type="AlphaFoldDB" id="A0A9D7LUD7"/>
<feature type="domain" description="GGDEF" evidence="4">
    <location>
        <begin position="344"/>
        <end position="470"/>
    </location>
</feature>
<dbReference type="GO" id="GO:0071111">
    <property type="term" value="F:cyclic-guanylate-specific phosphodiesterase activity"/>
    <property type="evidence" value="ECO:0007669"/>
    <property type="project" value="InterPro"/>
</dbReference>
<feature type="domain" description="EAL" evidence="3">
    <location>
        <begin position="480"/>
        <end position="734"/>
    </location>
</feature>
<dbReference type="CDD" id="cd01949">
    <property type="entry name" value="GGDEF"/>
    <property type="match status" value="1"/>
</dbReference>
<dbReference type="InterPro" id="IPR029787">
    <property type="entry name" value="Nucleotide_cyclase"/>
</dbReference>
<feature type="domain" description="Response regulatory" evidence="2">
    <location>
        <begin position="29"/>
        <end position="153"/>
    </location>
</feature>
<dbReference type="Gene3D" id="3.20.20.450">
    <property type="entry name" value="EAL domain"/>
    <property type="match status" value="1"/>
</dbReference>
<feature type="modified residue" description="4-aspartylphosphate" evidence="1">
    <location>
        <position position="84"/>
    </location>
</feature>
<evidence type="ECO:0000259" key="3">
    <source>
        <dbReference type="PROSITE" id="PS50883"/>
    </source>
</evidence>
<dbReference type="CDD" id="cd01948">
    <property type="entry name" value="EAL"/>
    <property type="match status" value="1"/>
</dbReference>
<keyword evidence="1" id="KW-0597">Phosphoprotein</keyword>
<dbReference type="PROSITE" id="PS50110">
    <property type="entry name" value="RESPONSE_REGULATORY"/>
    <property type="match status" value="1"/>
</dbReference>
<sequence length="738" mass="80279">MAVSNPDDLLTFIDDAAPPDVSAERPAWRILVVDDDRQVHAATRFALTGLTILDRPLELIHAYSAGEAVAELRRESDIGVILLDVVMETPSAGLDIISVIRDELALGNIRIILRTGQPGYAPEIDTVRRYDINDYKSKSELTRNKLFTALSSALRTYDQLCRLDANRRSLECIVSASRQLMSEQDMAHFSINTLAQMADFLGVAADGVICTDDAGRHPPMLEVLAGVGRHAGALGQSLTGGAVAERIQRSLVQRCNLIDDDGLALYLSAAEGSHLAAFLHLDRPVDVDRNLLEVFCSNIALGGENVRLLERLRGIAYVDTLTGLANRAALIEALDNRFDELDSEDRALALVDIDQFTAVNDMFGHQYGDQLLNAVAQRLRRGLPENCFVARVSNDVFAIAGAEADVSPELLGALFHEPLRLNGIEHAISVTIGVVRAIDSTECGADRLKDAWIALGQAKEGSNGRAVYFTAAAGRLARERTHQLSALRHAFSSDRLYLVYQPQIDLASLAVVGVEALLRWQDEDGSFVPPDRFIPIAESSGLIVELGAWVLRTALLAGDELRCAGHDDLVMAVNVSAGQFSHPDFLDMLDGALAASAAGPSGLELEITESVAIMDPDAVERILHAIKQRGISVAIDDFGTGYSSLSYLDRLPADRIKIDRSFVNALGVGERGARIAEMVIPLGRQLGMKVLAEGIETEEQAARLRRLGCHEAQGYLYARPMRLPDLLGWLAEHKEKRA</sequence>
<dbReference type="SUPFAM" id="SSF55073">
    <property type="entry name" value="Nucleotide cyclase"/>
    <property type="match status" value="1"/>
</dbReference>
<dbReference type="SMART" id="SM00267">
    <property type="entry name" value="GGDEF"/>
    <property type="match status" value="1"/>
</dbReference>
<reference evidence="5" key="1">
    <citation type="submission" date="2020-10" db="EMBL/GenBank/DDBJ databases">
        <title>Connecting structure to function with the recovery of over 1000 high-quality activated sludge metagenome-assembled genomes encoding full-length rRNA genes using long-read sequencing.</title>
        <authorList>
            <person name="Singleton C.M."/>
            <person name="Petriglieri F."/>
            <person name="Kristensen J.M."/>
            <person name="Kirkegaard R.H."/>
            <person name="Michaelsen T.Y."/>
            <person name="Andersen M.H."/>
            <person name="Karst S.M."/>
            <person name="Dueholm M.S."/>
            <person name="Nielsen P.H."/>
            <person name="Albertsen M."/>
        </authorList>
    </citation>
    <scope>NUCLEOTIDE SEQUENCE</scope>
    <source>
        <strain evidence="5">OdNE_18-Q3-R46-58_BAT3C.305</strain>
    </source>
</reference>
<dbReference type="Proteomes" id="UP000808146">
    <property type="component" value="Unassembled WGS sequence"/>
</dbReference>
<dbReference type="InterPro" id="IPR035919">
    <property type="entry name" value="EAL_sf"/>
</dbReference>
<dbReference type="Pfam" id="PF00563">
    <property type="entry name" value="EAL"/>
    <property type="match status" value="1"/>
</dbReference>
<protein>
    <submittedName>
        <fullName evidence="5">EAL domain-containing protein</fullName>
    </submittedName>
</protein>
<dbReference type="InterPro" id="IPR011006">
    <property type="entry name" value="CheY-like_superfamily"/>
</dbReference>
<dbReference type="EMBL" id="JADKBR010000007">
    <property type="protein sequence ID" value="MBK8890502.1"/>
    <property type="molecule type" value="Genomic_DNA"/>
</dbReference>
<dbReference type="PANTHER" id="PTHR33121">
    <property type="entry name" value="CYCLIC DI-GMP PHOSPHODIESTERASE PDEF"/>
    <property type="match status" value="1"/>
</dbReference>
<dbReference type="InterPro" id="IPR043128">
    <property type="entry name" value="Rev_trsase/Diguanyl_cyclase"/>
</dbReference>
<name>A0A9D7LUD7_9RHOO</name>
<dbReference type="Pfam" id="PF11849">
    <property type="entry name" value="DUF3369"/>
    <property type="match status" value="1"/>
</dbReference>
<dbReference type="Gene3D" id="3.30.70.270">
    <property type="match status" value="1"/>
</dbReference>
<dbReference type="PROSITE" id="PS50887">
    <property type="entry name" value="GGDEF"/>
    <property type="match status" value="1"/>
</dbReference>